<keyword evidence="1" id="KW-0732">Signal</keyword>
<proteinExistence type="predicted"/>
<organism evidence="2 3">
    <name type="scientific">Gonapodya prolifera (strain JEL478)</name>
    <name type="common">Monoblepharis prolifera</name>
    <dbReference type="NCBI Taxonomy" id="1344416"/>
    <lineage>
        <taxon>Eukaryota</taxon>
        <taxon>Fungi</taxon>
        <taxon>Fungi incertae sedis</taxon>
        <taxon>Chytridiomycota</taxon>
        <taxon>Chytridiomycota incertae sedis</taxon>
        <taxon>Monoblepharidomycetes</taxon>
        <taxon>Monoblepharidales</taxon>
        <taxon>Gonapodyaceae</taxon>
        <taxon>Gonapodya</taxon>
    </lineage>
</organism>
<gene>
    <name evidence="2" type="ORF">M427DRAFT_45684</name>
</gene>
<keyword evidence="3" id="KW-1185">Reference proteome</keyword>
<name>A0A139A9A1_GONPJ</name>
<accession>A0A139A9A1</accession>
<protein>
    <submittedName>
        <fullName evidence="2">Uncharacterized protein</fullName>
    </submittedName>
</protein>
<sequence length="126" mass="13167">MRNVTFILLLVFALLISAASIAPRGKNVDCPPPDGCSGVRSVNGAELRLSDIAALSRYIVGISLFLAFLGSQWCVGTTSGAAARMWTSPAGGSATGTKRFLSAGRVTLMDNRALHSAEISKLNVDV</sequence>
<evidence type="ECO:0000313" key="3">
    <source>
        <dbReference type="Proteomes" id="UP000070544"/>
    </source>
</evidence>
<dbReference type="Proteomes" id="UP000070544">
    <property type="component" value="Unassembled WGS sequence"/>
</dbReference>
<feature type="chain" id="PRO_5007296028" evidence="1">
    <location>
        <begin position="22"/>
        <end position="126"/>
    </location>
</feature>
<dbReference type="AlphaFoldDB" id="A0A139A9A1"/>
<feature type="signal peptide" evidence="1">
    <location>
        <begin position="1"/>
        <end position="21"/>
    </location>
</feature>
<dbReference type="EMBL" id="KQ965778">
    <property type="protein sequence ID" value="KXS13346.1"/>
    <property type="molecule type" value="Genomic_DNA"/>
</dbReference>
<evidence type="ECO:0000256" key="1">
    <source>
        <dbReference type="SAM" id="SignalP"/>
    </source>
</evidence>
<reference evidence="2 3" key="1">
    <citation type="journal article" date="2015" name="Genome Biol. Evol.">
        <title>Phylogenomic analyses indicate that early fungi evolved digesting cell walls of algal ancestors of land plants.</title>
        <authorList>
            <person name="Chang Y."/>
            <person name="Wang S."/>
            <person name="Sekimoto S."/>
            <person name="Aerts A.L."/>
            <person name="Choi C."/>
            <person name="Clum A."/>
            <person name="LaButti K.M."/>
            <person name="Lindquist E.A."/>
            <person name="Yee Ngan C."/>
            <person name="Ohm R.A."/>
            <person name="Salamov A.A."/>
            <person name="Grigoriev I.V."/>
            <person name="Spatafora J.W."/>
            <person name="Berbee M.L."/>
        </authorList>
    </citation>
    <scope>NUCLEOTIDE SEQUENCE [LARGE SCALE GENOMIC DNA]</scope>
    <source>
        <strain evidence="2 3">JEL478</strain>
    </source>
</reference>
<evidence type="ECO:0000313" key="2">
    <source>
        <dbReference type="EMBL" id="KXS13346.1"/>
    </source>
</evidence>